<dbReference type="EMBL" id="JACPRF010000005">
    <property type="protein sequence ID" value="MBI2875277.1"/>
    <property type="molecule type" value="Genomic_DNA"/>
</dbReference>
<keyword evidence="7" id="KW-0998">Cell outer membrane</keyword>
<organism evidence="8 9">
    <name type="scientific">Tectimicrobiota bacterium</name>
    <dbReference type="NCBI Taxonomy" id="2528274"/>
    <lineage>
        <taxon>Bacteria</taxon>
        <taxon>Pseudomonadati</taxon>
        <taxon>Nitrospinota/Tectimicrobiota group</taxon>
        <taxon>Candidatus Tectimicrobiota</taxon>
    </lineage>
</organism>
<comment type="subcellular location">
    <subcellularLocation>
        <location evidence="1">Cell outer membrane</location>
    </subcellularLocation>
</comment>
<evidence type="ECO:0000256" key="3">
    <source>
        <dbReference type="ARBA" id="ARBA00022448"/>
    </source>
</evidence>
<protein>
    <submittedName>
        <fullName evidence="8">TolC family protein</fullName>
    </submittedName>
</protein>
<dbReference type="GO" id="GO:0009279">
    <property type="term" value="C:cell outer membrane"/>
    <property type="evidence" value="ECO:0007669"/>
    <property type="project" value="UniProtKB-SubCell"/>
</dbReference>
<evidence type="ECO:0000256" key="6">
    <source>
        <dbReference type="ARBA" id="ARBA00023136"/>
    </source>
</evidence>
<dbReference type="PANTHER" id="PTHR30026:SF20">
    <property type="entry name" value="OUTER MEMBRANE PROTEIN TOLC"/>
    <property type="match status" value="1"/>
</dbReference>
<keyword evidence="4" id="KW-1134">Transmembrane beta strand</keyword>
<comment type="caution">
    <text evidence="8">The sequence shown here is derived from an EMBL/GenBank/DDBJ whole genome shotgun (WGS) entry which is preliminary data.</text>
</comment>
<keyword evidence="3" id="KW-0813">Transport</keyword>
<dbReference type="Gene3D" id="1.20.1600.10">
    <property type="entry name" value="Outer membrane efflux proteins (OEP)"/>
    <property type="match status" value="1"/>
</dbReference>
<dbReference type="Proteomes" id="UP000769766">
    <property type="component" value="Unassembled WGS sequence"/>
</dbReference>
<dbReference type="SUPFAM" id="SSF56954">
    <property type="entry name" value="Outer membrane efflux proteins (OEP)"/>
    <property type="match status" value="1"/>
</dbReference>
<dbReference type="InterPro" id="IPR003423">
    <property type="entry name" value="OMP_efflux"/>
</dbReference>
<evidence type="ECO:0000256" key="5">
    <source>
        <dbReference type="ARBA" id="ARBA00022692"/>
    </source>
</evidence>
<evidence type="ECO:0000256" key="1">
    <source>
        <dbReference type="ARBA" id="ARBA00004442"/>
    </source>
</evidence>
<sequence length="446" mass="50711">MIRWIVLGIWLVVPAVAWSQGTDSASPPVLTLEQAIALALQHNRLVQNAVFEVEKVADQRAAARTRRLPSLNFSLLESQLITSVDFEFKRGAFGTFPTTGPIPPHDATIRTPRRLNTLVTGSAVQPISQLYRIGLGLQQLEAGQQIAQERLRLQRQSVANEVKRAYYGLLQTQSALEAAEEALQFYQELDRTVGEQVAQQQVLLFESLDVKPRLARAEYEIFTLRNALTSQKEQLNDFLGRDLRTHFQVGLVPTSTPLEVDLEAACARALQQRPELKEARLRVRQAEYDLRIKRSEYLPDISLAFNYVSSYQVEVLPQNVASVGLMVRWELFDWGRKRRELSEKGRAIQQANNEVDRAESLIVLDVNHRFRKLQESRELLRIGQLAQQAARERVRVTRNRYTLQAALSQDLLQAQASLAEANHQARQSLLSLWMARADFEKALGEE</sequence>
<gene>
    <name evidence="8" type="ORF">HYY20_00155</name>
</gene>
<dbReference type="PANTHER" id="PTHR30026">
    <property type="entry name" value="OUTER MEMBRANE PROTEIN TOLC"/>
    <property type="match status" value="1"/>
</dbReference>
<proteinExistence type="inferred from homology"/>
<dbReference type="GO" id="GO:0015562">
    <property type="term" value="F:efflux transmembrane transporter activity"/>
    <property type="evidence" value="ECO:0007669"/>
    <property type="project" value="InterPro"/>
</dbReference>
<reference evidence="8" key="1">
    <citation type="submission" date="2020-07" db="EMBL/GenBank/DDBJ databases">
        <title>Huge and variable diversity of episymbiotic CPR bacteria and DPANN archaea in groundwater ecosystems.</title>
        <authorList>
            <person name="He C.Y."/>
            <person name="Keren R."/>
            <person name="Whittaker M."/>
            <person name="Farag I.F."/>
            <person name="Doudna J."/>
            <person name="Cate J.H.D."/>
            <person name="Banfield J.F."/>
        </authorList>
    </citation>
    <scope>NUCLEOTIDE SEQUENCE</scope>
    <source>
        <strain evidence="8">NC_groundwater_672_Ag_B-0.1um_62_36</strain>
    </source>
</reference>
<dbReference type="Pfam" id="PF02321">
    <property type="entry name" value="OEP"/>
    <property type="match status" value="2"/>
</dbReference>
<comment type="similarity">
    <text evidence="2">Belongs to the outer membrane factor (OMF) (TC 1.B.17) family.</text>
</comment>
<dbReference type="GO" id="GO:0015288">
    <property type="term" value="F:porin activity"/>
    <property type="evidence" value="ECO:0007669"/>
    <property type="project" value="TreeGrafter"/>
</dbReference>
<keyword evidence="5" id="KW-0812">Transmembrane</keyword>
<dbReference type="AlphaFoldDB" id="A0A932FVH8"/>
<name>A0A932FVH8_UNCTE</name>
<evidence type="ECO:0000256" key="2">
    <source>
        <dbReference type="ARBA" id="ARBA00007613"/>
    </source>
</evidence>
<evidence type="ECO:0000256" key="4">
    <source>
        <dbReference type="ARBA" id="ARBA00022452"/>
    </source>
</evidence>
<dbReference type="InterPro" id="IPR051906">
    <property type="entry name" value="TolC-like"/>
</dbReference>
<keyword evidence="6" id="KW-0472">Membrane</keyword>
<evidence type="ECO:0000256" key="7">
    <source>
        <dbReference type="ARBA" id="ARBA00023237"/>
    </source>
</evidence>
<evidence type="ECO:0000313" key="8">
    <source>
        <dbReference type="EMBL" id="MBI2875277.1"/>
    </source>
</evidence>
<accession>A0A932FVH8</accession>
<dbReference type="GO" id="GO:1990281">
    <property type="term" value="C:efflux pump complex"/>
    <property type="evidence" value="ECO:0007669"/>
    <property type="project" value="TreeGrafter"/>
</dbReference>
<evidence type="ECO:0000313" key="9">
    <source>
        <dbReference type="Proteomes" id="UP000769766"/>
    </source>
</evidence>